<dbReference type="PANTHER" id="PTHR26379:SF477">
    <property type="entry name" value="OS08G0129000 PROTEIN"/>
    <property type="match status" value="1"/>
</dbReference>
<dbReference type="OMA" id="YPRGATH"/>
<evidence type="ECO:0000259" key="3">
    <source>
        <dbReference type="PROSITE" id="PS50097"/>
    </source>
</evidence>
<dbReference type="SUPFAM" id="SSF54695">
    <property type="entry name" value="POZ domain"/>
    <property type="match status" value="1"/>
</dbReference>
<dbReference type="GO" id="GO:0016567">
    <property type="term" value="P:protein ubiquitination"/>
    <property type="evidence" value="ECO:0007669"/>
    <property type="project" value="InterPro"/>
</dbReference>
<dbReference type="KEGG" id="obr:102703890"/>
<feature type="domain" description="BTB" evidence="3">
    <location>
        <begin position="75"/>
        <end position="141"/>
    </location>
</feature>
<protein>
    <recommendedName>
        <fullName evidence="3">BTB domain-containing protein</fullName>
    </recommendedName>
</protein>
<dbReference type="Pfam" id="PF00651">
    <property type="entry name" value="BTB"/>
    <property type="match status" value="1"/>
</dbReference>
<comment type="similarity">
    <text evidence="2">Belongs to the Tdpoz family.</text>
</comment>
<reference evidence="4" key="2">
    <citation type="submission" date="2013-04" db="UniProtKB">
        <authorList>
            <consortium name="EnsemblPlants"/>
        </authorList>
    </citation>
    <scope>IDENTIFICATION</scope>
</reference>
<dbReference type="PANTHER" id="PTHR26379">
    <property type="entry name" value="BTB/POZ AND MATH DOMAIN-CONTAINING PROTEIN 1"/>
    <property type="match status" value="1"/>
</dbReference>
<dbReference type="EnsemblPlants" id="OB08G12020.1">
    <property type="protein sequence ID" value="OB08G12020.1"/>
    <property type="gene ID" value="OB08G12020"/>
</dbReference>
<sequence>MTRFDPAMYGVRVDSIQMQRVQSHYVRGDRIIIDCTLHVAGKPRVSAAEPLPEIDVPPPDLQDHLGKLLYSEAHTDVTFDVQGEGFAAHRVVLAMRSPVFKAELFGPMSNTGETVKVVDMQPAVFKLLLGFVYTESLAAMDDLDEDDKRELARHLLVAADRYGMDRLKIICGHILERSLTAETVASTMELADRHGCRELKEACVKFVIAMGMNDETMPSRQEGDQLSCFSIIKHFFSQIGSFLKIH</sequence>
<dbReference type="Gene3D" id="3.30.710.10">
    <property type="entry name" value="Potassium Channel Kv1.1, Chain A"/>
    <property type="match status" value="1"/>
</dbReference>
<name>J3MQ23_ORYBR</name>
<dbReference type="Gramene" id="OB08G12020.1">
    <property type="protein sequence ID" value="OB08G12020.1"/>
    <property type="gene ID" value="OB08G12020"/>
</dbReference>
<dbReference type="InterPro" id="IPR056423">
    <property type="entry name" value="BACK_BPM_SPOP"/>
</dbReference>
<evidence type="ECO:0000313" key="4">
    <source>
        <dbReference type="EnsemblPlants" id="OB08G12020.1"/>
    </source>
</evidence>
<dbReference type="Proteomes" id="UP000006038">
    <property type="component" value="Chromosome 8"/>
</dbReference>
<comment type="pathway">
    <text evidence="1">Protein modification; protein ubiquitination.</text>
</comment>
<dbReference type="eggNOG" id="KOG1987">
    <property type="taxonomic scope" value="Eukaryota"/>
</dbReference>
<dbReference type="GeneID" id="102703890"/>
<dbReference type="Pfam" id="PF24570">
    <property type="entry name" value="BACK_BPM_SPOP"/>
    <property type="match status" value="1"/>
</dbReference>
<evidence type="ECO:0000256" key="1">
    <source>
        <dbReference type="ARBA" id="ARBA00004906"/>
    </source>
</evidence>
<dbReference type="SMART" id="SM00225">
    <property type="entry name" value="BTB"/>
    <property type="match status" value="1"/>
</dbReference>
<dbReference type="PROSITE" id="PS50097">
    <property type="entry name" value="BTB"/>
    <property type="match status" value="1"/>
</dbReference>
<organism evidence="4">
    <name type="scientific">Oryza brachyantha</name>
    <name type="common">malo sina</name>
    <dbReference type="NCBI Taxonomy" id="4533"/>
    <lineage>
        <taxon>Eukaryota</taxon>
        <taxon>Viridiplantae</taxon>
        <taxon>Streptophyta</taxon>
        <taxon>Embryophyta</taxon>
        <taxon>Tracheophyta</taxon>
        <taxon>Spermatophyta</taxon>
        <taxon>Magnoliopsida</taxon>
        <taxon>Liliopsida</taxon>
        <taxon>Poales</taxon>
        <taxon>Poaceae</taxon>
        <taxon>BOP clade</taxon>
        <taxon>Oryzoideae</taxon>
        <taxon>Oryzeae</taxon>
        <taxon>Oryzinae</taxon>
        <taxon>Oryza</taxon>
    </lineage>
</organism>
<dbReference type="HOGENOM" id="CLU_004253_2_3_1"/>
<dbReference type="InterPro" id="IPR045005">
    <property type="entry name" value="BPM1-6"/>
</dbReference>
<proteinExistence type="inferred from homology"/>
<evidence type="ECO:0000313" key="5">
    <source>
        <dbReference type="Proteomes" id="UP000006038"/>
    </source>
</evidence>
<dbReference type="AlphaFoldDB" id="J3MQ23"/>
<dbReference type="STRING" id="4533.J3MQ23"/>
<evidence type="ECO:0000256" key="2">
    <source>
        <dbReference type="ARBA" id="ARBA00010846"/>
    </source>
</evidence>
<dbReference type="InterPro" id="IPR000210">
    <property type="entry name" value="BTB/POZ_dom"/>
</dbReference>
<reference evidence="4" key="1">
    <citation type="journal article" date="2013" name="Nat. Commun.">
        <title>Whole-genome sequencing of Oryza brachyantha reveals mechanisms underlying Oryza genome evolution.</title>
        <authorList>
            <person name="Chen J."/>
            <person name="Huang Q."/>
            <person name="Gao D."/>
            <person name="Wang J."/>
            <person name="Lang Y."/>
            <person name="Liu T."/>
            <person name="Li B."/>
            <person name="Bai Z."/>
            <person name="Luis Goicoechea J."/>
            <person name="Liang C."/>
            <person name="Chen C."/>
            <person name="Zhang W."/>
            <person name="Sun S."/>
            <person name="Liao Y."/>
            <person name="Zhang X."/>
            <person name="Yang L."/>
            <person name="Song C."/>
            <person name="Wang M."/>
            <person name="Shi J."/>
            <person name="Liu G."/>
            <person name="Liu J."/>
            <person name="Zhou H."/>
            <person name="Zhou W."/>
            <person name="Yu Q."/>
            <person name="An N."/>
            <person name="Chen Y."/>
            <person name="Cai Q."/>
            <person name="Wang B."/>
            <person name="Liu B."/>
            <person name="Min J."/>
            <person name="Huang Y."/>
            <person name="Wu H."/>
            <person name="Li Z."/>
            <person name="Zhang Y."/>
            <person name="Yin Y."/>
            <person name="Song W."/>
            <person name="Jiang J."/>
            <person name="Jackson S.A."/>
            <person name="Wing R.A."/>
            <person name="Wang J."/>
            <person name="Chen M."/>
        </authorList>
    </citation>
    <scope>NUCLEOTIDE SEQUENCE [LARGE SCALE GENOMIC DNA]</scope>
    <source>
        <strain evidence="4">cv. IRGC 101232</strain>
    </source>
</reference>
<dbReference type="OrthoDB" id="6359816at2759"/>
<keyword evidence="5" id="KW-1185">Reference proteome</keyword>
<accession>J3MQ23</accession>
<dbReference type="InterPro" id="IPR011333">
    <property type="entry name" value="SKP1/BTB/POZ_sf"/>
</dbReference>